<dbReference type="InterPro" id="IPR043129">
    <property type="entry name" value="ATPase_NBD"/>
</dbReference>
<dbReference type="PANTHER" id="PTHR43095:SF5">
    <property type="entry name" value="XYLULOSE KINASE"/>
    <property type="match status" value="1"/>
</dbReference>
<dbReference type="InterPro" id="IPR050406">
    <property type="entry name" value="FGGY_Carb_Kinase"/>
</dbReference>
<dbReference type="Pfam" id="PF00370">
    <property type="entry name" value="FGGY_N"/>
    <property type="match status" value="1"/>
</dbReference>
<evidence type="ECO:0000256" key="9">
    <source>
        <dbReference type="RuleBase" id="RU364073"/>
    </source>
</evidence>
<dbReference type="Pfam" id="PF02782">
    <property type="entry name" value="FGGY_C"/>
    <property type="match status" value="1"/>
</dbReference>
<dbReference type="InterPro" id="IPR018484">
    <property type="entry name" value="FGGY_N"/>
</dbReference>
<keyword evidence="3 8" id="KW-0808">Transferase</keyword>
<dbReference type="InterPro" id="IPR018485">
    <property type="entry name" value="FGGY_C"/>
</dbReference>
<dbReference type="CDD" id="cd07809">
    <property type="entry name" value="ASKHA_NBD_FGGY_BaXK-like"/>
    <property type="match status" value="1"/>
</dbReference>
<evidence type="ECO:0000256" key="8">
    <source>
        <dbReference type="RuleBase" id="RU003733"/>
    </source>
</evidence>
<dbReference type="Gene3D" id="3.30.420.40">
    <property type="match status" value="2"/>
</dbReference>
<dbReference type="EMBL" id="JBFSHR010000006">
    <property type="protein sequence ID" value="MEX6428798.1"/>
    <property type="molecule type" value="Genomic_DNA"/>
</dbReference>
<keyword evidence="13" id="KW-1185">Reference proteome</keyword>
<evidence type="ECO:0000259" key="10">
    <source>
        <dbReference type="Pfam" id="PF00370"/>
    </source>
</evidence>
<dbReference type="NCBIfam" id="TIGR01312">
    <property type="entry name" value="XylB"/>
    <property type="match status" value="1"/>
</dbReference>
<dbReference type="PIRSF" id="PIRSF000538">
    <property type="entry name" value="GlpK"/>
    <property type="match status" value="1"/>
</dbReference>
<gene>
    <name evidence="9 12" type="primary">xylB</name>
    <name evidence="12" type="ORF">AB6A68_02955</name>
</gene>
<evidence type="ECO:0000256" key="2">
    <source>
        <dbReference type="ARBA" id="ARBA00022629"/>
    </source>
</evidence>
<proteinExistence type="inferred from homology"/>
<evidence type="ECO:0000256" key="4">
    <source>
        <dbReference type="ARBA" id="ARBA00022741"/>
    </source>
</evidence>
<evidence type="ECO:0000259" key="11">
    <source>
        <dbReference type="Pfam" id="PF02782"/>
    </source>
</evidence>
<comment type="similarity">
    <text evidence="1 8">Belongs to the FGGY kinase family.</text>
</comment>
<sequence length="489" mass="51267">MGLVAGVDSSTQSTKVELRDIDSGALVGLGRAPHAPVSPPRSEQYPRDWWDAFNAAFAKALLDASSRVGRSVTVRTIEAISVAGQQHGLVVTDDAGVVIRPAKLWNDTESAPDATRLRGLLSDGDYGWAKACGSVPVAALTISKLAWLRRVEPSVFAHIAKVLLPHDWLTYKLTGRFCTDRGDASGTGYWSPSEEMWRFDLLDLVDPTVDWETKLPEVLDPVEAAGDWEGIVVAPGTGDNMAAALGIGLAPGDVAISLGTSGTAFAVSDTPACDPSGYVSGFADASGRFLPLVCTLNATKVTDTVGVVLGIDRSAMSAMALSEPLGAQGTVVVPYFDGERTPNRPYARGGVLGLSTSTSAANLVRASFEGVVCSILDAKDHLPGTSGALFLVGGGSRLPAYQEIIAELADQEVIVAREEETVAAGACVQAAAVITGSRTNQIVDTWGLHQGAIVDSRGRTSFKGASAREVRESYRHAAASELWDMGNGE</sequence>
<evidence type="ECO:0000256" key="7">
    <source>
        <dbReference type="ARBA" id="ARBA00023277"/>
    </source>
</evidence>
<dbReference type="Proteomes" id="UP001560267">
    <property type="component" value="Unassembled WGS sequence"/>
</dbReference>
<feature type="domain" description="Carbohydrate kinase FGGY N-terminal" evidence="10">
    <location>
        <begin position="4"/>
        <end position="246"/>
    </location>
</feature>
<keyword evidence="5 8" id="KW-0418">Kinase</keyword>
<feature type="domain" description="Carbohydrate kinase FGGY C-terminal" evidence="11">
    <location>
        <begin position="255"/>
        <end position="432"/>
    </location>
</feature>
<evidence type="ECO:0000256" key="5">
    <source>
        <dbReference type="ARBA" id="ARBA00022777"/>
    </source>
</evidence>
<keyword evidence="2 9" id="KW-0859">Xylose metabolism</keyword>
<evidence type="ECO:0000256" key="6">
    <source>
        <dbReference type="ARBA" id="ARBA00022840"/>
    </source>
</evidence>
<dbReference type="RefSeq" id="WP_369084210.1">
    <property type="nucleotide sequence ID" value="NZ_JBFSHR010000006.1"/>
</dbReference>
<reference evidence="12 13" key="1">
    <citation type="submission" date="2024-07" db="EMBL/GenBank/DDBJ databases">
        <title>Draft Genome Sequence of Ferrimicrobium acidiphilum Strain YE2023, Isolated from a Pulp of Bioleach Reactor.</title>
        <authorList>
            <person name="Elkina Y.A."/>
            <person name="Bulaeva A.G."/>
            <person name="Beletsky A.V."/>
            <person name="Mardanov A.V."/>
        </authorList>
    </citation>
    <scope>NUCLEOTIDE SEQUENCE [LARGE SCALE GENOMIC DNA]</scope>
    <source>
        <strain evidence="12 13">YE2023</strain>
    </source>
</reference>
<protein>
    <recommendedName>
        <fullName evidence="9">Xylulose kinase</fullName>
        <shortName evidence="9">Xylulokinase</shortName>
        <ecNumber evidence="9">2.7.1.17</ecNumber>
    </recommendedName>
</protein>
<dbReference type="InterPro" id="IPR006000">
    <property type="entry name" value="Xylulokinase"/>
</dbReference>
<evidence type="ECO:0000313" key="13">
    <source>
        <dbReference type="Proteomes" id="UP001560267"/>
    </source>
</evidence>
<accession>A0ABV3XZR3</accession>
<dbReference type="EC" id="2.7.1.17" evidence="9"/>
<comment type="caution">
    <text evidence="12">The sequence shown here is derived from an EMBL/GenBank/DDBJ whole genome shotgun (WGS) entry which is preliminary data.</text>
</comment>
<name>A0ABV3XZR3_9ACTN</name>
<keyword evidence="4 9" id="KW-0547">Nucleotide-binding</keyword>
<dbReference type="SUPFAM" id="SSF53067">
    <property type="entry name" value="Actin-like ATPase domain"/>
    <property type="match status" value="2"/>
</dbReference>
<dbReference type="GO" id="GO:0004856">
    <property type="term" value="F:D-xylulokinase activity"/>
    <property type="evidence" value="ECO:0007669"/>
    <property type="project" value="UniProtKB-EC"/>
</dbReference>
<keyword evidence="6 9" id="KW-0067">ATP-binding</keyword>
<dbReference type="PROSITE" id="PS00445">
    <property type="entry name" value="FGGY_KINASES_2"/>
    <property type="match status" value="1"/>
</dbReference>
<evidence type="ECO:0000313" key="12">
    <source>
        <dbReference type="EMBL" id="MEX6428798.1"/>
    </source>
</evidence>
<dbReference type="InterPro" id="IPR018483">
    <property type="entry name" value="Carb_kinase_FGGY_CS"/>
</dbReference>
<dbReference type="InterPro" id="IPR000577">
    <property type="entry name" value="Carb_kinase_FGGY"/>
</dbReference>
<organism evidence="12 13">
    <name type="scientific">Ferrimicrobium acidiphilum</name>
    <dbReference type="NCBI Taxonomy" id="121039"/>
    <lineage>
        <taxon>Bacteria</taxon>
        <taxon>Bacillati</taxon>
        <taxon>Actinomycetota</taxon>
        <taxon>Acidimicrobiia</taxon>
        <taxon>Acidimicrobiales</taxon>
        <taxon>Acidimicrobiaceae</taxon>
        <taxon>Ferrimicrobium</taxon>
    </lineage>
</organism>
<evidence type="ECO:0000256" key="3">
    <source>
        <dbReference type="ARBA" id="ARBA00022679"/>
    </source>
</evidence>
<keyword evidence="7 9" id="KW-0119">Carbohydrate metabolism</keyword>
<comment type="catalytic activity">
    <reaction evidence="9">
        <text>D-xylulose + ATP = D-xylulose 5-phosphate + ADP + H(+)</text>
        <dbReference type="Rhea" id="RHEA:10964"/>
        <dbReference type="ChEBI" id="CHEBI:15378"/>
        <dbReference type="ChEBI" id="CHEBI:17140"/>
        <dbReference type="ChEBI" id="CHEBI:30616"/>
        <dbReference type="ChEBI" id="CHEBI:57737"/>
        <dbReference type="ChEBI" id="CHEBI:456216"/>
        <dbReference type="EC" id="2.7.1.17"/>
    </reaction>
</comment>
<evidence type="ECO:0000256" key="1">
    <source>
        <dbReference type="ARBA" id="ARBA00009156"/>
    </source>
</evidence>
<dbReference type="PANTHER" id="PTHR43095">
    <property type="entry name" value="SUGAR KINASE"/>
    <property type="match status" value="1"/>
</dbReference>